<dbReference type="KEGG" id="pbap:Pla133_31420"/>
<feature type="transmembrane region" description="Helical" evidence="1">
    <location>
        <begin position="128"/>
        <end position="148"/>
    </location>
</feature>
<accession>A0A518BM52</accession>
<feature type="transmembrane region" description="Helical" evidence="1">
    <location>
        <begin position="155"/>
        <end position="176"/>
    </location>
</feature>
<keyword evidence="1" id="KW-1133">Transmembrane helix</keyword>
<reference evidence="2 3" key="1">
    <citation type="submission" date="2019-02" db="EMBL/GenBank/DDBJ databases">
        <title>Deep-cultivation of Planctomycetes and their phenomic and genomic characterization uncovers novel biology.</title>
        <authorList>
            <person name="Wiegand S."/>
            <person name="Jogler M."/>
            <person name="Boedeker C."/>
            <person name="Pinto D."/>
            <person name="Vollmers J."/>
            <person name="Rivas-Marin E."/>
            <person name="Kohn T."/>
            <person name="Peeters S.H."/>
            <person name="Heuer A."/>
            <person name="Rast P."/>
            <person name="Oberbeckmann S."/>
            <person name="Bunk B."/>
            <person name="Jeske O."/>
            <person name="Meyerdierks A."/>
            <person name="Storesund J.E."/>
            <person name="Kallscheuer N."/>
            <person name="Luecker S."/>
            <person name="Lage O.M."/>
            <person name="Pohl T."/>
            <person name="Merkel B.J."/>
            <person name="Hornburger P."/>
            <person name="Mueller R.-W."/>
            <person name="Bruemmer F."/>
            <person name="Labrenz M."/>
            <person name="Spormann A.M."/>
            <person name="Op den Camp H."/>
            <person name="Overmann J."/>
            <person name="Amann R."/>
            <person name="Jetten M.S.M."/>
            <person name="Mascher T."/>
            <person name="Medema M.H."/>
            <person name="Devos D.P."/>
            <person name="Kaster A.-K."/>
            <person name="Ovreas L."/>
            <person name="Rohde M."/>
            <person name="Galperin M.Y."/>
            <person name="Jogler C."/>
        </authorList>
    </citation>
    <scope>NUCLEOTIDE SEQUENCE [LARGE SCALE GENOMIC DNA]</scope>
    <source>
        <strain evidence="2 3">Pla133</strain>
    </source>
</reference>
<keyword evidence="1" id="KW-0812">Transmembrane</keyword>
<keyword evidence="3" id="KW-1185">Reference proteome</keyword>
<gene>
    <name evidence="2" type="ORF">Pla133_31420</name>
</gene>
<feature type="transmembrane region" description="Helical" evidence="1">
    <location>
        <begin position="96"/>
        <end position="116"/>
    </location>
</feature>
<evidence type="ECO:0000313" key="3">
    <source>
        <dbReference type="Proteomes" id="UP000316921"/>
    </source>
</evidence>
<dbReference type="AlphaFoldDB" id="A0A518BM52"/>
<keyword evidence="1" id="KW-0472">Membrane</keyword>
<evidence type="ECO:0000256" key="1">
    <source>
        <dbReference type="SAM" id="Phobius"/>
    </source>
</evidence>
<evidence type="ECO:0000313" key="2">
    <source>
        <dbReference type="EMBL" id="QDU68050.1"/>
    </source>
</evidence>
<sequence>MKTDRGALPIELRHWLEQATHGLSDEARQRVGREIEDHFRSALEAASAEGLDPSLARRRALDALGDPAAAARDFRRTNLTRFQSRLLEGHCGRPRWPVLALHLGLVALGVWLTAALSGPEGPSLVAKVSVVSMAVAAAVIHLVAPWLFDRGRKGLAVLSSGLAQWLLFASLCVGVPRGLDVPPQPLAAWFYAAVLLVLLVLYLPAVSKARHLGPEQAGP</sequence>
<protein>
    <submittedName>
        <fullName evidence="2">Uncharacterized protein</fullName>
    </submittedName>
</protein>
<dbReference type="EMBL" id="CP036287">
    <property type="protein sequence ID" value="QDU68050.1"/>
    <property type="molecule type" value="Genomic_DNA"/>
</dbReference>
<name>A0A518BM52_9BACT</name>
<feature type="transmembrane region" description="Helical" evidence="1">
    <location>
        <begin position="188"/>
        <end position="206"/>
    </location>
</feature>
<proteinExistence type="predicted"/>
<organism evidence="2 3">
    <name type="scientific">Engelhardtia mirabilis</name>
    <dbReference type="NCBI Taxonomy" id="2528011"/>
    <lineage>
        <taxon>Bacteria</taxon>
        <taxon>Pseudomonadati</taxon>
        <taxon>Planctomycetota</taxon>
        <taxon>Planctomycetia</taxon>
        <taxon>Planctomycetia incertae sedis</taxon>
        <taxon>Engelhardtia</taxon>
    </lineage>
</organism>
<dbReference type="RefSeq" id="WP_145066735.1">
    <property type="nucleotide sequence ID" value="NZ_CP036287.1"/>
</dbReference>
<dbReference type="Proteomes" id="UP000316921">
    <property type="component" value="Chromosome"/>
</dbReference>